<evidence type="ECO:0000259" key="3">
    <source>
        <dbReference type="PROSITE" id="PS50188"/>
    </source>
</evidence>
<dbReference type="InterPro" id="IPR003879">
    <property type="entry name" value="Butyrophylin_SPRY"/>
</dbReference>
<protein>
    <recommendedName>
        <fullName evidence="3">B30.2/SPRY domain-containing protein</fullName>
    </recommendedName>
</protein>
<organism evidence="4 5">
    <name type="scientific">Scleropages formosus</name>
    <name type="common">Asian bonytongue</name>
    <name type="synonym">Osteoglossum formosum</name>
    <dbReference type="NCBI Taxonomy" id="113540"/>
    <lineage>
        <taxon>Eukaryota</taxon>
        <taxon>Metazoa</taxon>
        <taxon>Chordata</taxon>
        <taxon>Craniata</taxon>
        <taxon>Vertebrata</taxon>
        <taxon>Euteleostomi</taxon>
        <taxon>Actinopterygii</taxon>
        <taxon>Neopterygii</taxon>
        <taxon>Teleostei</taxon>
        <taxon>Osteoglossocephala</taxon>
        <taxon>Osteoglossomorpha</taxon>
        <taxon>Osteoglossiformes</taxon>
        <taxon>Osteoglossidae</taxon>
        <taxon>Scleropages</taxon>
    </lineage>
</organism>
<comment type="caution">
    <text evidence="4">The sequence shown here is derived from an EMBL/GenBank/DDBJ whole genome shotgun (WGS) entry which is preliminary data.</text>
</comment>
<dbReference type="InterPro" id="IPR013320">
    <property type="entry name" value="ConA-like_dom_sf"/>
</dbReference>
<dbReference type="EMBL" id="JARO02015921">
    <property type="protein sequence ID" value="KPP57618.1"/>
    <property type="molecule type" value="Genomic_DNA"/>
</dbReference>
<dbReference type="SMART" id="SM00449">
    <property type="entry name" value="SPRY"/>
    <property type="match status" value="1"/>
</dbReference>
<dbReference type="CDD" id="cd16040">
    <property type="entry name" value="SPRY_PRY_SNTX"/>
    <property type="match status" value="1"/>
</dbReference>
<dbReference type="PRINTS" id="PR01407">
    <property type="entry name" value="BUTYPHLNCDUF"/>
</dbReference>
<gene>
    <name evidence="4" type="ORF">Z043_124637</name>
</gene>
<sequence length="423" mass="47086">MNRCQLKDKSCEALATVLSCSSSNLRELYLSDNDLQDSGVQLLSAGLRNPHCKLETLRLNRCHFTDKCCEDVASALSSNSSQLRELDLSDNDLQDSGVKLLSTGLRNPDCKLEILRLNRCKLTEECCKPLASALSSGSSHIRVLDLDDNDLQDSGVKLLSTGLKNPHCKLETLRLSLCRVTGKGCTYLASGLCSNPSHLKELDLSYNHPGDSGVMLLSGQMNDPSFKLEKLMLVHSVLVSSTLITIHFCQLTLDPNTADRHLLLSRGNRKVTCLREKQLYPDHPGRFEYWPQILCTESLSGHSYWEVQWSGNGAVIGVTYKGIGRKGYSDDCELGLNEKSWGLLCTSKRYSARHKNKETDIRVPLSHKVGVYLDWAAGTLSFYSVSSGELTLLYRFTSTFTEPLYPGFRFYNFESSVTLCDLG</sequence>
<dbReference type="Pfam" id="PF00622">
    <property type="entry name" value="SPRY"/>
    <property type="match status" value="1"/>
</dbReference>
<dbReference type="Proteomes" id="UP000034805">
    <property type="component" value="Unassembled WGS sequence"/>
</dbReference>
<dbReference type="SMART" id="SM00589">
    <property type="entry name" value="PRY"/>
    <property type="match status" value="1"/>
</dbReference>
<evidence type="ECO:0000313" key="4">
    <source>
        <dbReference type="EMBL" id="KPP57618.1"/>
    </source>
</evidence>
<dbReference type="InterPro" id="IPR032675">
    <property type="entry name" value="LRR_dom_sf"/>
</dbReference>
<dbReference type="InterPro" id="IPR003877">
    <property type="entry name" value="SPRY_dom"/>
</dbReference>
<dbReference type="InterPro" id="IPR006574">
    <property type="entry name" value="PRY"/>
</dbReference>
<accession>A0A0P7TJD8</accession>
<dbReference type="InterPro" id="IPR001870">
    <property type="entry name" value="B30.2/SPRY"/>
</dbReference>
<dbReference type="SUPFAM" id="SSF49899">
    <property type="entry name" value="Concanavalin A-like lectins/glucanases"/>
    <property type="match status" value="1"/>
</dbReference>
<dbReference type="Gene3D" id="2.60.120.920">
    <property type="match status" value="1"/>
</dbReference>
<dbReference type="SUPFAM" id="SSF52047">
    <property type="entry name" value="RNI-like"/>
    <property type="match status" value="1"/>
</dbReference>
<dbReference type="PROSITE" id="PS50188">
    <property type="entry name" value="B302_SPRY"/>
    <property type="match status" value="1"/>
</dbReference>
<evidence type="ECO:0000256" key="2">
    <source>
        <dbReference type="ARBA" id="ARBA00022737"/>
    </source>
</evidence>
<keyword evidence="1" id="KW-0433">Leucine-rich repeat</keyword>
<dbReference type="PANTHER" id="PTHR24106">
    <property type="entry name" value="NACHT, LRR AND CARD DOMAINS-CONTAINING"/>
    <property type="match status" value="1"/>
</dbReference>
<dbReference type="AlphaFoldDB" id="A0A0P7TJD8"/>
<dbReference type="InterPro" id="IPR001611">
    <property type="entry name" value="Leu-rich_rpt"/>
</dbReference>
<dbReference type="Pfam" id="PF13765">
    <property type="entry name" value="PRY"/>
    <property type="match status" value="1"/>
</dbReference>
<proteinExistence type="predicted"/>
<dbReference type="InterPro" id="IPR043136">
    <property type="entry name" value="B30.2/SPRY_sf"/>
</dbReference>
<dbReference type="InterPro" id="IPR051261">
    <property type="entry name" value="NLR"/>
</dbReference>
<reference evidence="4 5" key="1">
    <citation type="submission" date="2015-08" db="EMBL/GenBank/DDBJ databases">
        <title>The genome of the Asian arowana (Scleropages formosus).</title>
        <authorList>
            <person name="Tan M.H."/>
            <person name="Gan H.M."/>
            <person name="Croft L.J."/>
            <person name="Austin C.M."/>
        </authorList>
    </citation>
    <scope>NUCLEOTIDE SEQUENCE [LARGE SCALE GENOMIC DNA]</scope>
    <source>
        <strain evidence="4">Aro1</strain>
    </source>
</reference>
<evidence type="ECO:0000256" key="1">
    <source>
        <dbReference type="ARBA" id="ARBA00022614"/>
    </source>
</evidence>
<feature type="domain" description="B30.2/SPRY" evidence="3">
    <location>
        <begin position="231"/>
        <end position="423"/>
    </location>
</feature>
<dbReference type="Gene3D" id="3.80.10.10">
    <property type="entry name" value="Ribonuclease Inhibitor"/>
    <property type="match status" value="1"/>
</dbReference>
<keyword evidence="2" id="KW-0677">Repeat</keyword>
<dbReference type="Pfam" id="PF13516">
    <property type="entry name" value="LRR_6"/>
    <property type="match status" value="5"/>
</dbReference>
<dbReference type="SMART" id="SM00368">
    <property type="entry name" value="LRR_RI"/>
    <property type="match status" value="7"/>
</dbReference>
<evidence type="ECO:0000313" key="5">
    <source>
        <dbReference type="Proteomes" id="UP000034805"/>
    </source>
</evidence>
<name>A0A0P7TJD8_SCLFO</name>